<protein>
    <submittedName>
        <fullName evidence="4">Substrate-binding domain-containing protein</fullName>
    </submittedName>
</protein>
<feature type="non-terminal residue" evidence="4">
    <location>
        <position position="1"/>
    </location>
</feature>
<feature type="domain" description="Periplasmic binding protein" evidence="3">
    <location>
        <begin position="20"/>
        <end position="229"/>
    </location>
</feature>
<dbReference type="InterPro" id="IPR028082">
    <property type="entry name" value="Peripla_BP_I"/>
</dbReference>
<evidence type="ECO:0000313" key="5">
    <source>
        <dbReference type="Proteomes" id="UP000567293"/>
    </source>
</evidence>
<dbReference type="CDD" id="cd06307">
    <property type="entry name" value="PBP1_sugar_binding"/>
    <property type="match status" value="1"/>
</dbReference>
<dbReference type="SUPFAM" id="SSF53822">
    <property type="entry name" value="Periplasmic binding protein-like I"/>
    <property type="match status" value="1"/>
</dbReference>
<organism evidence="4 5">
    <name type="scientific">Candidatus Acidiferrum panamense</name>
    <dbReference type="NCBI Taxonomy" id="2741543"/>
    <lineage>
        <taxon>Bacteria</taxon>
        <taxon>Pseudomonadati</taxon>
        <taxon>Acidobacteriota</taxon>
        <taxon>Terriglobia</taxon>
        <taxon>Candidatus Acidiferrales</taxon>
        <taxon>Candidatus Acidiferrum</taxon>
    </lineage>
</organism>
<proteinExistence type="inferred from homology"/>
<evidence type="ECO:0000256" key="2">
    <source>
        <dbReference type="ARBA" id="ARBA00007639"/>
    </source>
</evidence>
<comment type="caution">
    <text evidence="4">The sequence shown here is derived from an EMBL/GenBank/DDBJ whole genome shotgun (WGS) entry which is preliminary data.</text>
</comment>
<dbReference type="AlphaFoldDB" id="A0A7V8NTX2"/>
<evidence type="ECO:0000313" key="4">
    <source>
        <dbReference type="EMBL" id="MBA0087397.1"/>
    </source>
</evidence>
<dbReference type="InterPro" id="IPR025997">
    <property type="entry name" value="SBP_2_dom"/>
</dbReference>
<reference evidence="4" key="1">
    <citation type="submission" date="2020-06" db="EMBL/GenBank/DDBJ databases">
        <title>Legume-microbial interactions unlock mineral nutrients during tropical forest succession.</title>
        <authorList>
            <person name="Epihov D.Z."/>
        </authorList>
    </citation>
    <scope>NUCLEOTIDE SEQUENCE [LARGE SCALE GENOMIC DNA]</scope>
    <source>
        <strain evidence="4">Pan2503</strain>
    </source>
</reference>
<accession>A0A7V8NTX2</accession>
<dbReference type="InterPro" id="IPR050555">
    <property type="entry name" value="Bact_Solute-Bind_Prot2"/>
</dbReference>
<keyword evidence="5" id="KW-1185">Reference proteome</keyword>
<comment type="subcellular location">
    <subcellularLocation>
        <location evidence="1">Cell envelope</location>
    </subcellularLocation>
</comment>
<dbReference type="Gene3D" id="3.40.50.2300">
    <property type="match status" value="2"/>
</dbReference>
<dbReference type="GO" id="GO:0030246">
    <property type="term" value="F:carbohydrate binding"/>
    <property type="evidence" value="ECO:0007669"/>
    <property type="project" value="TreeGrafter"/>
</dbReference>
<dbReference type="PANTHER" id="PTHR30036">
    <property type="entry name" value="D-XYLOSE-BINDING PERIPLASMIC PROTEIN"/>
    <property type="match status" value="1"/>
</dbReference>
<dbReference type="Proteomes" id="UP000567293">
    <property type="component" value="Unassembled WGS sequence"/>
</dbReference>
<dbReference type="Pfam" id="PF13407">
    <property type="entry name" value="Peripla_BP_4"/>
    <property type="match status" value="1"/>
</dbReference>
<gene>
    <name evidence="4" type="ORF">HRJ53_20625</name>
</gene>
<comment type="similarity">
    <text evidence="2">Belongs to the bacterial solute-binding protein 2 family.</text>
</comment>
<dbReference type="PANTHER" id="PTHR30036:SF7">
    <property type="entry name" value="ABC TRANSPORTER PERIPLASMIC-BINDING PROTEIN YPHF"/>
    <property type="match status" value="1"/>
</dbReference>
<dbReference type="EMBL" id="JACDQQ010001985">
    <property type="protein sequence ID" value="MBA0087397.1"/>
    <property type="molecule type" value="Genomic_DNA"/>
</dbReference>
<evidence type="ECO:0000259" key="3">
    <source>
        <dbReference type="Pfam" id="PF13407"/>
    </source>
</evidence>
<name>A0A7V8NTX2_9BACT</name>
<sequence length="280" mass="30677">LGMHGADLEFRTFPSLGEGEEEAFEAAIAAESDGLILFPSRPRSLRTWMQRASRSRIPIVCVSTDAPHSNRLAVVSVDTMASGSLAADLMGRFLGNRGKVAVTLSALGITEHFEKSTAFEKTLRSLHPKTALLDPIEDHDVESEAYDKCRKLFAAHPDLAGIYVTTEASMPVVHAAKDAHLLDRLTIIATDLFPALIEQIRAGKVTATIHQRPYMQGRLAFRVLQEYLVHGRYPAVPVTLAPHLVMAGNLDFFLEKQASDSSNAEAASDLPSDFTYNNYD</sequence>
<evidence type="ECO:0000256" key="1">
    <source>
        <dbReference type="ARBA" id="ARBA00004196"/>
    </source>
</evidence>
<dbReference type="GO" id="GO:0030288">
    <property type="term" value="C:outer membrane-bounded periplasmic space"/>
    <property type="evidence" value="ECO:0007669"/>
    <property type="project" value="TreeGrafter"/>
</dbReference>